<protein>
    <submittedName>
        <fullName evidence="4">Flavin-dependent halogenase</fullName>
    </submittedName>
</protein>
<dbReference type="Gene3D" id="3.50.50.60">
    <property type="entry name" value="FAD/NAD(P)-binding domain"/>
    <property type="match status" value="1"/>
</dbReference>
<dbReference type="InterPro" id="IPR036188">
    <property type="entry name" value="FAD/NAD-bd_sf"/>
</dbReference>
<accession>A0A6J5T5T5</accession>
<dbReference type="Pfam" id="PF04820">
    <property type="entry name" value="Trp_halogenase"/>
    <property type="match status" value="1"/>
</dbReference>
<name>A0A6J5T5T5_9CAUD</name>
<dbReference type="InterPro" id="IPR033856">
    <property type="entry name" value="Trp_halogen"/>
</dbReference>
<dbReference type="PANTHER" id="PTHR43747">
    <property type="entry name" value="FAD-BINDING PROTEIN"/>
    <property type="match status" value="1"/>
</dbReference>
<dbReference type="PANTHER" id="PTHR43747:SF4">
    <property type="entry name" value="FLAVIN-DEPENDENT TRYPTOPHAN HALOGENASE"/>
    <property type="match status" value="1"/>
</dbReference>
<dbReference type="EMBL" id="LR796815">
    <property type="protein sequence ID" value="CAB4167406.1"/>
    <property type="molecule type" value="Genomic_DNA"/>
</dbReference>
<organism evidence="4">
    <name type="scientific">uncultured Caudovirales phage</name>
    <dbReference type="NCBI Taxonomy" id="2100421"/>
    <lineage>
        <taxon>Viruses</taxon>
        <taxon>Duplodnaviria</taxon>
        <taxon>Heunggongvirae</taxon>
        <taxon>Uroviricota</taxon>
        <taxon>Caudoviricetes</taxon>
        <taxon>Peduoviridae</taxon>
        <taxon>Maltschvirus</taxon>
        <taxon>Maltschvirus maltsch</taxon>
    </lineage>
</organism>
<dbReference type="PIRSF" id="PIRSF011396">
    <property type="entry name" value="Trp_halogenase"/>
    <property type="match status" value="1"/>
</dbReference>
<evidence type="ECO:0000313" key="2">
    <source>
        <dbReference type="EMBL" id="CAB4171073.1"/>
    </source>
</evidence>
<dbReference type="SUPFAM" id="SSF51905">
    <property type="entry name" value="FAD/NAD(P)-binding domain"/>
    <property type="match status" value="1"/>
</dbReference>
<reference evidence="4" key="1">
    <citation type="submission" date="2020-05" db="EMBL/GenBank/DDBJ databases">
        <authorList>
            <person name="Chiriac C."/>
            <person name="Salcher M."/>
            <person name="Ghai R."/>
            <person name="Kavagutti S V."/>
        </authorList>
    </citation>
    <scope>NUCLEOTIDE SEQUENCE</scope>
</reference>
<dbReference type="InterPro" id="IPR006905">
    <property type="entry name" value="Flavin_halogenase"/>
</dbReference>
<sequence length="534" mass="61106">MKNKIENIVIVGGGSSGWMTAAAISKQLPNVNLTLIESPIIPTIGVGESTIGQINEFLHYLGLKDEDWMKHCNATYKTSIKFIDFRENPSEKPHIFHYPFGMFDFTDKPRGLMEWFIASATKPNISPYSFAEFFHDSIIMTDSNKMTKNEDMKLRAFTFASDTAYHMDAALFGQYLRNHVCIPTGMKHIVDNVTGATVGKDGNIDKISTESNGDITADLFIDCTGFKSLLIEETLKVPFISFHDTLLNDRAVAAIIPYIDKDKEMECVTSCTAIESGWVWNIPLWDRIGTGYVYSSKFATEEEAEQQFRTHLKSNRMVCPDSDRIDDMKIRHIKIKHGVHERTWEKNVVGIGLANGFIEPLESTGLMLTHECIIKMVNLLKCRNGKVTKYDVDCFNFAFREQIFGFKDFISQHYALSSRNDTPYWNHVTEEIEYSPDMYNFVSGMSGSYKEMSYKLHRSRVFGNDMGGIVYIAAGMGYNPTDSSRVNFLNISYKETQEQTDETWRIWEEHRESVKLIVDTLPTHYKFLKDTIYT</sequence>
<evidence type="ECO:0000313" key="1">
    <source>
        <dbReference type="EMBL" id="CAB4167406.1"/>
    </source>
</evidence>
<dbReference type="EMBL" id="LR797534">
    <property type="protein sequence ID" value="CAB4223019.1"/>
    <property type="molecule type" value="Genomic_DNA"/>
</dbReference>
<gene>
    <name evidence="4" type="ORF">UFOVP1666_62</name>
    <name evidence="1" type="ORF">UFOVP867_17</name>
    <name evidence="2" type="ORF">UFOVP913_181</name>
    <name evidence="3" type="ORF">UFOVP993_37</name>
</gene>
<dbReference type="EMBL" id="LR796944">
    <property type="protein sequence ID" value="CAB4176538.1"/>
    <property type="molecule type" value="Genomic_DNA"/>
</dbReference>
<evidence type="ECO:0000313" key="4">
    <source>
        <dbReference type="EMBL" id="CAB4223019.1"/>
    </source>
</evidence>
<proteinExistence type="predicted"/>
<dbReference type="GO" id="GO:0004497">
    <property type="term" value="F:monooxygenase activity"/>
    <property type="evidence" value="ECO:0007669"/>
    <property type="project" value="InterPro"/>
</dbReference>
<evidence type="ECO:0000313" key="3">
    <source>
        <dbReference type="EMBL" id="CAB4176538.1"/>
    </source>
</evidence>
<dbReference type="EMBL" id="LR796858">
    <property type="protein sequence ID" value="CAB4171073.1"/>
    <property type="molecule type" value="Genomic_DNA"/>
</dbReference>
<dbReference type="InterPro" id="IPR050816">
    <property type="entry name" value="Flavin-dep_Halogenase_NPB"/>
</dbReference>